<organism evidence="2 3">
    <name type="scientific">Panagrolaimus davidi</name>
    <dbReference type="NCBI Taxonomy" id="227884"/>
    <lineage>
        <taxon>Eukaryota</taxon>
        <taxon>Metazoa</taxon>
        <taxon>Ecdysozoa</taxon>
        <taxon>Nematoda</taxon>
        <taxon>Chromadorea</taxon>
        <taxon>Rhabditida</taxon>
        <taxon>Tylenchina</taxon>
        <taxon>Panagrolaimomorpha</taxon>
        <taxon>Panagrolaimoidea</taxon>
        <taxon>Panagrolaimidae</taxon>
        <taxon>Panagrolaimus</taxon>
    </lineage>
</organism>
<feature type="transmembrane region" description="Helical" evidence="1">
    <location>
        <begin position="91"/>
        <end position="111"/>
    </location>
</feature>
<evidence type="ECO:0000313" key="2">
    <source>
        <dbReference type="Proteomes" id="UP000887578"/>
    </source>
</evidence>
<evidence type="ECO:0000256" key="1">
    <source>
        <dbReference type="SAM" id="Phobius"/>
    </source>
</evidence>
<sequence length="223" mass="25625">MLTSRIGLNGLICFVRQTSTTFSTKVTEDSEKEKTKAVFPGENDKWTLVVGFPPGMYFQSIVTKMKFFYKFASALIVPWATYTYATGYMSLNWLAATYGSVLIIPLTLFIFSQGLNRTAAYILMDKNNENILITYFTTFLKLKQEVIPIEDIILDDNALIVSSRKKIKLGYVFQGFILSKKSNSSEWFYLPTDGCKIFHKEIAKRIFNNSDEFIEGVYKYKKK</sequence>
<evidence type="ECO:0000313" key="3">
    <source>
        <dbReference type="WBParaSite" id="PDA_v2.g24261.t1"/>
    </source>
</evidence>
<accession>A0A914PZH1</accession>
<reference evidence="3" key="1">
    <citation type="submission" date="2022-11" db="UniProtKB">
        <authorList>
            <consortium name="WormBaseParasite"/>
        </authorList>
    </citation>
    <scope>IDENTIFICATION</scope>
</reference>
<dbReference type="AlphaFoldDB" id="A0A914PZH1"/>
<keyword evidence="1" id="KW-0472">Membrane</keyword>
<protein>
    <submittedName>
        <fullName evidence="3">Photosystem I assembly protein Ycf4</fullName>
    </submittedName>
</protein>
<dbReference type="Proteomes" id="UP000887578">
    <property type="component" value="Unplaced"/>
</dbReference>
<proteinExistence type="predicted"/>
<keyword evidence="1" id="KW-0812">Transmembrane</keyword>
<name>A0A914PZH1_9BILA</name>
<keyword evidence="2" id="KW-1185">Reference proteome</keyword>
<dbReference type="WBParaSite" id="PDA_v2.g24261.t1">
    <property type="protein sequence ID" value="PDA_v2.g24261.t1"/>
    <property type="gene ID" value="PDA_v2.g24261"/>
</dbReference>
<keyword evidence="1" id="KW-1133">Transmembrane helix</keyword>
<feature type="transmembrane region" description="Helical" evidence="1">
    <location>
        <begin position="67"/>
        <end position="85"/>
    </location>
</feature>